<dbReference type="InterPro" id="IPR055532">
    <property type="entry name" value="DUF7108_N"/>
</dbReference>
<dbReference type="EMBL" id="CP048739">
    <property type="protein sequence ID" value="QIB73358.1"/>
    <property type="molecule type" value="Genomic_DNA"/>
</dbReference>
<dbReference type="GeneID" id="44078357"/>
<organism evidence="4 5">
    <name type="scientific">Halogeometricum borinquense</name>
    <dbReference type="NCBI Taxonomy" id="60847"/>
    <lineage>
        <taxon>Archaea</taxon>
        <taxon>Methanobacteriati</taxon>
        <taxon>Methanobacteriota</taxon>
        <taxon>Stenosarchaea group</taxon>
        <taxon>Halobacteria</taxon>
        <taxon>Halobacteriales</taxon>
        <taxon>Haloferacaceae</taxon>
        <taxon>Halogeometricum</taxon>
    </lineage>
</organism>
<dbReference type="InterPro" id="IPR056494">
    <property type="entry name" value="DUF7108_C"/>
</dbReference>
<sequence>MPDQTTGDEETNVGKTNADERDCSEPTDGEVGELPEAVVDAAERLTRLARDAVDENEAAAYRDRRGELLGEHEFTSRIREEDETLVLHPEEWMDGDTVRVERIDDTDRAYEISLTGADVDGDWDAVEKHNSELVAAVEAEYGTAHAANARVFADFMGNHYVRRADTASRDEIQEFLTEYYPRNAWPSKKQESVVRESIERVFEVADADVPEF</sequence>
<name>A0A6C0UK70_9EURY</name>
<feature type="domain" description="DUF7108" evidence="2">
    <location>
        <begin position="33"/>
        <end position="116"/>
    </location>
</feature>
<dbReference type="Proteomes" id="UP000465846">
    <property type="component" value="Chromosome"/>
</dbReference>
<protein>
    <submittedName>
        <fullName evidence="4">RnhA operon protein</fullName>
    </submittedName>
</protein>
<gene>
    <name evidence="4" type="ORF">G3I44_03110</name>
</gene>
<evidence type="ECO:0000313" key="5">
    <source>
        <dbReference type="Proteomes" id="UP000465846"/>
    </source>
</evidence>
<feature type="region of interest" description="Disordered" evidence="1">
    <location>
        <begin position="1"/>
        <end position="33"/>
    </location>
</feature>
<dbReference type="AlphaFoldDB" id="A0A6C0UK70"/>
<feature type="domain" description="DUF7108" evidence="3">
    <location>
        <begin position="122"/>
        <end position="209"/>
    </location>
</feature>
<evidence type="ECO:0000259" key="3">
    <source>
        <dbReference type="Pfam" id="PF23420"/>
    </source>
</evidence>
<dbReference type="RefSeq" id="WP_163485442.1">
    <property type="nucleotide sequence ID" value="NZ_CP048739.1"/>
</dbReference>
<feature type="compositionally biased region" description="Acidic residues" evidence="1">
    <location>
        <begin position="1"/>
        <end position="11"/>
    </location>
</feature>
<accession>A0A6C0UK70</accession>
<evidence type="ECO:0000259" key="2">
    <source>
        <dbReference type="Pfam" id="PF23418"/>
    </source>
</evidence>
<dbReference type="Pfam" id="PF23418">
    <property type="entry name" value="DUF7108"/>
    <property type="match status" value="1"/>
</dbReference>
<reference evidence="4 5" key="1">
    <citation type="submission" date="2020-02" db="EMBL/GenBank/DDBJ databases">
        <title>Whole genome sequence of Halogeometricum borinquense strain wsp4.</title>
        <authorList>
            <person name="Verma D.K."/>
            <person name="Gopal K."/>
            <person name="Prasad E.S."/>
        </authorList>
    </citation>
    <scope>NUCLEOTIDE SEQUENCE [LARGE SCALE GENOMIC DNA]</scope>
    <source>
        <strain evidence="5">wsp4</strain>
    </source>
</reference>
<evidence type="ECO:0000256" key="1">
    <source>
        <dbReference type="SAM" id="MobiDB-lite"/>
    </source>
</evidence>
<evidence type="ECO:0000313" key="4">
    <source>
        <dbReference type="EMBL" id="QIB73358.1"/>
    </source>
</evidence>
<proteinExistence type="predicted"/>
<dbReference type="Pfam" id="PF23420">
    <property type="entry name" value="DUF7108_C"/>
    <property type="match status" value="1"/>
</dbReference>